<evidence type="ECO:0000313" key="4">
    <source>
        <dbReference type="Proteomes" id="UP001500483"/>
    </source>
</evidence>
<gene>
    <name evidence="3" type="ORF">GCM10020366_42780</name>
</gene>
<accession>A0ABP6RVV1</accession>
<dbReference type="PANTHER" id="PTHR32305">
    <property type="match status" value="1"/>
</dbReference>
<dbReference type="Pfam" id="PF25023">
    <property type="entry name" value="TEN_YD-shell"/>
    <property type="match status" value="1"/>
</dbReference>
<dbReference type="InterPro" id="IPR056823">
    <property type="entry name" value="TEN-like_YD-shell"/>
</dbReference>
<comment type="caution">
    <text evidence="3">The sequence shown here is derived from an EMBL/GenBank/DDBJ whole genome shotgun (WGS) entry which is preliminary data.</text>
</comment>
<reference evidence="4" key="1">
    <citation type="journal article" date="2019" name="Int. J. Syst. Evol. Microbiol.">
        <title>The Global Catalogue of Microorganisms (GCM) 10K type strain sequencing project: providing services to taxonomists for standard genome sequencing and annotation.</title>
        <authorList>
            <consortium name="The Broad Institute Genomics Platform"/>
            <consortium name="The Broad Institute Genome Sequencing Center for Infectious Disease"/>
            <person name="Wu L."/>
            <person name="Ma J."/>
        </authorList>
    </citation>
    <scope>NUCLEOTIDE SEQUENCE [LARGE SCALE GENOMIC DNA]</scope>
    <source>
        <strain evidence="4">JCM 9687</strain>
    </source>
</reference>
<dbReference type="NCBIfam" id="TIGR01643">
    <property type="entry name" value="YD_repeat_2x"/>
    <property type="match status" value="2"/>
</dbReference>
<dbReference type="Pfam" id="PF05593">
    <property type="entry name" value="RHS_repeat"/>
    <property type="match status" value="1"/>
</dbReference>
<organism evidence="3 4">
    <name type="scientific">Saccharopolyspora gregorii</name>
    <dbReference type="NCBI Taxonomy" id="33914"/>
    <lineage>
        <taxon>Bacteria</taxon>
        <taxon>Bacillati</taxon>
        <taxon>Actinomycetota</taxon>
        <taxon>Actinomycetes</taxon>
        <taxon>Pseudonocardiales</taxon>
        <taxon>Pseudonocardiaceae</taxon>
        <taxon>Saccharopolyspora</taxon>
    </lineage>
</organism>
<proteinExistence type="predicted"/>
<dbReference type="InterPro" id="IPR006530">
    <property type="entry name" value="YD"/>
</dbReference>
<dbReference type="Gene3D" id="2.180.10.10">
    <property type="entry name" value="RHS repeat-associated core"/>
    <property type="match status" value="1"/>
</dbReference>
<feature type="domain" description="Teneurin-like YD-shell" evidence="2">
    <location>
        <begin position="152"/>
        <end position="231"/>
    </location>
</feature>
<evidence type="ECO:0000259" key="2">
    <source>
        <dbReference type="Pfam" id="PF25023"/>
    </source>
</evidence>
<evidence type="ECO:0000313" key="3">
    <source>
        <dbReference type="EMBL" id="GAA3360910.1"/>
    </source>
</evidence>
<protein>
    <recommendedName>
        <fullName evidence="2">Teneurin-like YD-shell domain-containing protein</fullName>
    </recommendedName>
</protein>
<dbReference type="InterPro" id="IPR031325">
    <property type="entry name" value="RHS_repeat"/>
</dbReference>
<name>A0ABP6RVV1_9PSEU</name>
<dbReference type="NCBIfam" id="TIGR03696">
    <property type="entry name" value="Rhs_assc_core"/>
    <property type="match status" value="1"/>
</dbReference>
<dbReference type="EMBL" id="BAAAYK010000038">
    <property type="protein sequence ID" value="GAA3360910.1"/>
    <property type="molecule type" value="Genomic_DNA"/>
</dbReference>
<evidence type="ECO:0000256" key="1">
    <source>
        <dbReference type="ARBA" id="ARBA00022737"/>
    </source>
</evidence>
<dbReference type="InterPro" id="IPR022385">
    <property type="entry name" value="Rhs_assc_core"/>
</dbReference>
<keyword evidence="1" id="KW-0677">Repeat</keyword>
<dbReference type="PRINTS" id="PR00394">
    <property type="entry name" value="RHSPROTEIN"/>
</dbReference>
<sequence>MQADYVGPREISGTLVRSAGSVRYEHDAQGRVVARQQRRLSGKLVTWRYLWDAEDRLSEVRAPDGTRWRYLYDPFGRRTAKRRLDPDGRVVEQVEFSWDGFLLAEQVHTAGGAHDTASARTTVWDYEPDTFRPLAQRERAPLRQAPQQWFDERFFAIVTDLAGSPAELVDDRGAIAWFHRTTLWGNPLGHGRTDADTPLRFPGQYADAETGLNYNVMRHYDPAIGSYLSSDPLGLAAGPNSHRYVANPHLWIDPLGLTPDSCRYVYRNLSPGDKRRLNLGMGLKAKRPIDSDNRNPTAHVLHGSRIRTRYISTTRSADVARRYYNRDNGLVRIDLDKFDGRVLDLSTREGRDQHLNGVMAKNYAKASEEVFLVGEIPRNAITRIRPR</sequence>
<dbReference type="PANTHER" id="PTHR32305:SF15">
    <property type="entry name" value="PROTEIN RHSA-RELATED"/>
    <property type="match status" value="1"/>
</dbReference>
<dbReference type="InterPro" id="IPR050708">
    <property type="entry name" value="T6SS_VgrG/RHS"/>
</dbReference>
<dbReference type="Proteomes" id="UP001500483">
    <property type="component" value="Unassembled WGS sequence"/>
</dbReference>
<keyword evidence="4" id="KW-1185">Reference proteome</keyword>